<dbReference type="Proteomes" id="UP000827872">
    <property type="component" value="Linkage Group LG07"/>
</dbReference>
<reference evidence="1" key="1">
    <citation type="submission" date="2021-08" db="EMBL/GenBank/DDBJ databases">
        <title>The first chromosome-level gecko genome reveals the dynamic sex chromosomes of Neotropical dwarf geckos (Sphaerodactylidae: Sphaerodactylus).</title>
        <authorList>
            <person name="Pinto B.J."/>
            <person name="Keating S.E."/>
            <person name="Gamble T."/>
        </authorList>
    </citation>
    <scope>NUCLEOTIDE SEQUENCE</scope>
    <source>
        <strain evidence="1">TG3544</strain>
    </source>
</reference>
<protein>
    <submittedName>
        <fullName evidence="1">Leucine-rich repeat-containing protein 2</fullName>
    </submittedName>
</protein>
<gene>
    <name evidence="1" type="primary">LRRC2</name>
    <name evidence="1" type="ORF">K3G42_020629</name>
</gene>
<comment type="caution">
    <text evidence="1">The sequence shown here is derived from an EMBL/GenBank/DDBJ whole genome shotgun (WGS) entry which is preliminary data.</text>
</comment>
<dbReference type="EMBL" id="CM037620">
    <property type="protein sequence ID" value="KAH7995039.1"/>
    <property type="molecule type" value="Genomic_DNA"/>
</dbReference>
<name>A0ACB8ES29_9SAUR</name>
<evidence type="ECO:0000313" key="2">
    <source>
        <dbReference type="Proteomes" id="UP000827872"/>
    </source>
</evidence>
<accession>A0ACB8ES29</accession>
<evidence type="ECO:0000313" key="1">
    <source>
        <dbReference type="EMBL" id="KAH7995039.1"/>
    </source>
</evidence>
<organism evidence="1 2">
    <name type="scientific">Sphaerodactylus townsendi</name>
    <dbReference type="NCBI Taxonomy" id="933632"/>
    <lineage>
        <taxon>Eukaryota</taxon>
        <taxon>Metazoa</taxon>
        <taxon>Chordata</taxon>
        <taxon>Craniata</taxon>
        <taxon>Vertebrata</taxon>
        <taxon>Euteleostomi</taxon>
        <taxon>Lepidosauria</taxon>
        <taxon>Squamata</taxon>
        <taxon>Bifurcata</taxon>
        <taxon>Gekkota</taxon>
        <taxon>Sphaerodactylidae</taxon>
        <taxon>Sphaerodactylus</taxon>
    </lineage>
</organism>
<proteinExistence type="predicted"/>
<sequence>MLDCRRKGIPQAVYLKNGFIETNNILDKIEQNSLLFKKIALLNETEKERNRFIFQLSGENWTEFPDSLKEQTHLKEWHVNNTKIATIPAYIALFQELRILQLSSNQITDLPVEIGVRVHIILSHVVDYVDQNVDRNAQIKEEEEKE</sequence>
<keyword evidence="2" id="KW-1185">Reference proteome</keyword>